<dbReference type="OrthoDB" id="786450at2759"/>
<dbReference type="Proteomes" id="UP000250235">
    <property type="component" value="Unassembled WGS sequence"/>
</dbReference>
<evidence type="ECO:0000313" key="3">
    <source>
        <dbReference type="Proteomes" id="UP000250235"/>
    </source>
</evidence>
<dbReference type="InterPro" id="IPR001810">
    <property type="entry name" value="F-box_dom"/>
</dbReference>
<accession>A0A2Z7BY08</accession>
<keyword evidence="3" id="KW-1185">Reference proteome</keyword>
<dbReference type="PANTHER" id="PTHR34049:SF1">
    <property type="entry name" value="F-BOX PROTEIN SKIP27"/>
    <property type="match status" value="1"/>
</dbReference>
<evidence type="ECO:0000259" key="1">
    <source>
        <dbReference type="PROSITE" id="PS50181"/>
    </source>
</evidence>
<dbReference type="PROSITE" id="PS50181">
    <property type="entry name" value="FBOX"/>
    <property type="match status" value="1"/>
</dbReference>
<reference evidence="2 3" key="1">
    <citation type="journal article" date="2015" name="Proc. Natl. Acad. Sci. U.S.A.">
        <title>The resurrection genome of Boea hygrometrica: A blueprint for survival of dehydration.</title>
        <authorList>
            <person name="Xiao L."/>
            <person name="Yang G."/>
            <person name="Zhang L."/>
            <person name="Yang X."/>
            <person name="Zhao S."/>
            <person name="Ji Z."/>
            <person name="Zhou Q."/>
            <person name="Hu M."/>
            <person name="Wang Y."/>
            <person name="Chen M."/>
            <person name="Xu Y."/>
            <person name="Jin H."/>
            <person name="Xiao X."/>
            <person name="Hu G."/>
            <person name="Bao F."/>
            <person name="Hu Y."/>
            <person name="Wan P."/>
            <person name="Li L."/>
            <person name="Deng X."/>
            <person name="Kuang T."/>
            <person name="Xiang C."/>
            <person name="Zhu J.K."/>
            <person name="Oliver M.J."/>
            <person name="He Y."/>
        </authorList>
    </citation>
    <scope>NUCLEOTIDE SEQUENCE [LARGE SCALE GENOMIC DNA]</scope>
    <source>
        <strain evidence="3">cv. XS01</strain>
    </source>
</reference>
<feature type="domain" description="F-box" evidence="1">
    <location>
        <begin position="68"/>
        <end position="116"/>
    </location>
</feature>
<evidence type="ECO:0000313" key="2">
    <source>
        <dbReference type="EMBL" id="KZV37127.1"/>
    </source>
</evidence>
<sequence>MSFGIKSGTDLVRANEGYVIGLVRSTSFGRKRVALTNNGLELGDGDDHFLCTSSKRHCYQDSFLPVEKSALEALPQDILIRILCGVEHDDLKRLFFVSKTIRETTVIAKHTHFAYSTPVKTVGFQKVDIFGNFDEGEAPNAPRQSRARHSRLSEKKLVGISVALFSSDEEDGWPRKDSFVEMMETE</sequence>
<dbReference type="InterPro" id="IPR045286">
    <property type="entry name" value="FBS1-like"/>
</dbReference>
<protein>
    <recommendedName>
        <fullName evidence="1">F-box domain-containing protein</fullName>
    </recommendedName>
</protein>
<dbReference type="PANTHER" id="PTHR34049">
    <property type="entry name" value="F-BOX PROTEIN SKIP27"/>
    <property type="match status" value="1"/>
</dbReference>
<proteinExistence type="predicted"/>
<dbReference type="EMBL" id="KV003152">
    <property type="protein sequence ID" value="KZV37127.1"/>
    <property type="molecule type" value="Genomic_DNA"/>
</dbReference>
<organism evidence="2 3">
    <name type="scientific">Dorcoceras hygrometricum</name>
    <dbReference type="NCBI Taxonomy" id="472368"/>
    <lineage>
        <taxon>Eukaryota</taxon>
        <taxon>Viridiplantae</taxon>
        <taxon>Streptophyta</taxon>
        <taxon>Embryophyta</taxon>
        <taxon>Tracheophyta</taxon>
        <taxon>Spermatophyta</taxon>
        <taxon>Magnoliopsida</taxon>
        <taxon>eudicotyledons</taxon>
        <taxon>Gunneridae</taxon>
        <taxon>Pentapetalae</taxon>
        <taxon>asterids</taxon>
        <taxon>lamiids</taxon>
        <taxon>Lamiales</taxon>
        <taxon>Gesneriaceae</taxon>
        <taxon>Didymocarpoideae</taxon>
        <taxon>Trichosporeae</taxon>
        <taxon>Loxocarpinae</taxon>
        <taxon>Dorcoceras</taxon>
    </lineage>
</organism>
<dbReference type="AlphaFoldDB" id="A0A2Z7BY08"/>
<gene>
    <name evidence="2" type="ORF">F511_15047</name>
</gene>
<name>A0A2Z7BY08_9LAMI</name>